<dbReference type="NCBIfam" id="TIGR00172">
    <property type="entry name" value="maf"/>
    <property type="match status" value="1"/>
</dbReference>
<dbReference type="InterPro" id="IPR003697">
    <property type="entry name" value="Maf-like"/>
</dbReference>
<evidence type="ECO:0000256" key="2">
    <source>
        <dbReference type="ARBA" id="ARBA00022801"/>
    </source>
</evidence>
<dbReference type="Gene3D" id="3.90.950.10">
    <property type="match status" value="1"/>
</dbReference>
<dbReference type="InterPro" id="IPR029001">
    <property type="entry name" value="ITPase-like_fam"/>
</dbReference>
<gene>
    <name evidence="3" type="ORF">HDU87_001107</name>
</gene>
<dbReference type="CDD" id="cd00555">
    <property type="entry name" value="Maf"/>
    <property type="match status" value="1"/>
</dbReference>
<dbReference type="Proteomes" id="UP001212152">
    <property type="component" value="Unassembled WGS sequence"/>
</dbReference>
<accession>A0AAD5TNR3</accession>
<evidence type="ECO:0000313" key="4">
    <source>
        <dbReference type="Proteomes" id="UP001212152"/>
    </source>
</evidence>
<evidence type="ECO:0000313" key="3">
    <source>
        <dbReference type="EMBL" id="KAJ3181497.1"/>
    </source>
</evidence>
<name>A0AAD5TNR3_9FUNG</name>
<dbReference type="GO" id="GO:0047429">
    <property type="term" value="F:nucleoside triphosphate diphosphatase activity"/>
    <property type="evidence" value="ECO:0007669"/>
    <property type="project" value="InterPro"/>
</dbReference>
<dbReference type="AlphaFoldDB" id="A0AAD5TNR3"/>
<dbReference type="PANTHER" id="PTHR43213">
    <property type="entry name" value="BIFUNCTIONAL DTTP/UTP PYROPHOSPHATASE/METHYLTRANSFERASE PROTEIN-RELATED"/>
    <property type="match status" value="1"/>
</dbReference>
<comment type="cofactor">
    <cofactor evidence="1">
        <name>a divalent metal cation</name>
        <dbReference type="ChEBI" id="CHEBI:60240"/>
    </cofactor>
</comment>
<dbReference type="SUPFAM" id="SSF52972">
    <property type="entry name" value="ITPase-like"/>
    <property type="match status" value="1"/>
</dbReference>
<protein>
    <submittedName>
        <fullName evidence="3">Uncharacterized protein</fullName>
    </submittedName>
</protein>
<dbReference type="Pfam" id="PF02545">
    <property type="entry name" value="Maf"/>
    <property type="match status" value="1"/>
</dbReference>
<comment type="caution">
    <text evidence="3">The sequence shown here is derived from an EMBL/GenBank/DDBJ whole genome shotgun (WGS) entry which is preliminary data.</text>
</comment>
<keyword evidence="4" id="KW-1185">Reference proteome</keyword>
<evidence type="ECO:0000256" key="1">
    <source>
        <dbReference type="ARBA" id="ARBA00001968"/>
    </source>
</evidence>
<dbReference type="EMBL" id="JADGJQ010000012">
    <property type="protein sequence ID" value="KAJ3181497.1"/>
    <property type="molecule type" value="Genomic_DNA"/>
</dbReference>
<sequence length="256" mass="27309">MSSASPTTSQPRLPAVAALNAHPSGVVLASGSPRRKEILTNIVSFCLALGQSVLHVKNSQPPPQGLEFSITPSTFPETLDKSAHTPQSYVRATATAKALEVHSRLAKAATPTSPSAPPPIVISADTVISHAGRILEKPRDVAHAVDMLRGLSGREHEVLTAVVVLYGVDKETTSIPLYESMVKETKVVFSELDDETIQAYVATGEPMDKAGGYGYQGLAACFVSRIEGCYYNVVGFPVNAFLTLVGQLQRDGRIKR</sequence>
<proteinExistence type="inferred from homology"/>
<keyword evidence="2" id="KW-0378">Hydrolase</keyword>
<dbReference type="HAMAP" id="MF_00528">
    <property type="entry name" value="Maf"/>
    <property type="match status" value="1"/>
</dbReference>
<dbReference type="PANTHER" id="PTHR43213:SF5">
    <property type="entry name" value="BIFUNCTIONAL DTTP_UTP PYROPHOSPHATASE_METHYLTRANSFERASE PROTEIN-RELATED"/>
    <property type="match status" value="1"/>
</dbReference>
<reference evidence="3" key="1">
    <citation type="submission" date="2020-05" db="EMBL/GenBank/DDBJ databases">
        <title>Phylogenomic resolution of chytrid fungi.</title>
        <authorList>
            <person name="Stajich J.E."/>
            <person name="Amses K."/>
            <person name="Simmons R."/>
            <person name="Seto K."/>
            <person name="Myers J."/>
            <person name="Bonds A."/>
            <person name="Quandt C.A."/>
            <person name="Barry K."/>
            <person name="Liu P."/>
            <person name="Grigoriev I."/>
            <person name="Longcore J.E."/>
            <person name="James T.Y."/>
        </authorList>
    </citation>
    <scope>NUCLEOTIDE SEQUENCE</scope>
    <source>
        <strain evidence="3">JEL0379</strain>
    </source>
</reference>
<organism evidence="3 4">
    <name type="scientific">Geranomyces variabilis</name>
    <dbReference type="NCBI Taxonomy" id="109894"/>
    <lineage>
        <taxon>Eukaryota</taxon>
        <taxon>Fungi</taxon>
        <taxon>Fungi incertae sedis</taxon>
        <taxon>Chytridiomycota</taxon>
        <taxon>Chytridiomycota incertae sedis</taxon>
        <taxon>Chytridiomycetes</taxon>
        <taxon>Spizellomycetales</taxon>
        <taxon>Powellomycetaceae</taxon>
        <taxon>Geranomyces</taxon>
    </lineage>
</organism>